<evidence type="ECO:0000313" key="1">
    <source>
        <dbReference type="EMBL" id="CAB9508497.1"/>
    </source>
</evidence>
<protein>
    <submittedName>
        <fullName evidence="1">Uncharacterized protein</fullName>
    </submittedName>
</protein>
<proteinExistence type="predicted"/>
<reference evidence="1" key="1">
    <citation type="submission" date="2020-06" db="EMBL/GenBank/DDBJ databases">
        <authorList>
            <consortium name="Plant Systems Biology data submission"/>
        </authorList>
    </citation>
    <scope>NUCLEOTIDE SEQUENCE</scope>
    <source>
        <strain evidence="1">D6</strain>
    </source>
</reference>
<accession>A0A9N8HD81</accession>
<gene>
    <name evidence="1" type="ORF">SEMRO_349_G123540.1</name>
</gene>
<dbReference type="AlphaFoldDB" id="A0A9N8HD81"/>
<comment type="caution">
    <text evidence="1">The sequence shown here is derived from an EMBL/GenBank/DDBJ whole genome shotgun (WGS) entry which is preliminary data.</text>
</comment>
<name>A0A9N8HD81_9STRA</name>
<sequence>MFSKEGETTGFVVCIDELSKLRQLNPDEYPKLMDGLLSFSQYTIANGGYFAFVGSSLYIYDFGEVVLQRSGRAIRQIKFPSNPDTMENKTRAFVIASQVFAGAVARVDEEHFFLKVALQVARSSPHMSYWLTAAESQTKVSIPQKNTRRY</sequence>
<evidence type="ECO:0000313" key="2">
    <source>
        <dbReference type="Proteomes" id="UP001153069"/>
    </source>
</evidence>
<keyword evidence="2" id="KW-1185">Reference proteome</keyword>
<organism evidence="1 2">
    <name type="scientific">Seminavis robusta</name>
    <dbReference type="NCBI Taxonomy" id="568900"/>
    <lineage>
        <taxon>Eukaryota</taxon>
        <taxon>Sar</taxon>
        <taxon>Stramenopiles</taxon>
        <taxon>Ochrophyta</taxon>
        <taxon>Bacillariophyta</taxon>
        <taxon>Bacillariophyceae</taxon>
        <taxon>Bacillariophycidae</taxon>
        <taxon>Naviculales</taxon>
        <taxon>Naviculaceae</taxon>
        <taxon>Seminavis</taxon>
    </lineage>
</organism>
<dbReference type="EMBL" id="CAICTM010000348">
    <property type="protein sequence ID" value="CAB9508497.1"/>
    <property type="molecule type" value="Genomic_DNA"/>
</dbReference>
<dbReference type="Proteomes" id="UP001153069">
    <property type="component" value="Unassembled WGS sequence"/>
</dbReference>